<evidence type="ECO:0000313" key="2">
    <source>
        <dbReference type="Proteomes" id="UP000216052"/>
    </source>
</evidence>
<accession>A0ABZ3J1G7</accession>
<dbReference type="Proteomes" id="UP000216052">
    <property type="component" value="Chromosome"/>
</dbReference>
<name>A0ABZ3J1G7_SPOA4</name>
<protein>
    <recommendedName>
        <fullName evidence="3">Core-binding (CB) domain-containing protein</fullName>
    </recommendedName>
</protein>
<evidence type="ECO:0008006" key="3">
    <source>
        <dbReference type="Google" id="ProtNLM"/>
    </source>
</evidence>
<sequence>MKNYEQEINLYFELKGTPESSRESYLRRMQAFITYIQNP</sequence>
<keyword evidence="2" id="KW-1185">Reference proteome</keyword>
<gene>
    <name evidence="1" type="ORF">SPACI_022600</name>
</gene>
<dbReference type="EMBL" id="CP155571">
    <property type="protein sequence ID" value="XFO72214.1"/>
    <property type="molecule type" value="Genomic_DNA"/>
</dbReference>
<organism evidence="1 2">
    <name type="scientific">Sporomusa acidovorans (strain ATCC 49682 / DSM 3132 / Mol)</name>
    <dbReference type="NCBI Taxonomy" id="1123286"/>
    <lineage>
        <taxon>Bacteria</taxon>
        <taxon>Bacillati</taxon>
        <taxon>Bacillota</taxon>
        <taxon>Negativicutes</taxon>
        <taxon>Selenomonadales</taxon>
        <taxon>Sporomusaceae</taxon>
        <taxon>Sporomusa</taxon>
    </lineage>
</organism>
<evidence type="ECO:0000313" key="1">
    <source>
        <dbReference type="EMBL" id="XFO72214.1"/>
    </source>
</evidence>
<reference evidence="1" key="1">
    <citation type="submission" date="2024-05" db="EMBL/GenBank/DDBJ databases">
        <title>Isolation and characterization of Sporomusa carbonis sp. nov., a carboxydotrophic hydrogenogen in the genus of Sporomusa isolated from a charcoal burning pile.</title>
        <authorList>
            <person name="Boeer T."/>
            <person name="Rosenbaum F."/>
            <person name="Eysell L."/>
            <person name="Mueller V."/>
            <person name="Daniel R."/>
            <person name="Poehlein A."/>
        </authorList>
    </citation>
    <scope>NUCLEOTIDE SEQUENCE [LARGE SCALE GENOMIC DNA]</scope>
    <source>
        <strain evidence="1">DSM 3132</strain>
    </source>
</reference>
<proteinExistence type="predicted"/>